<sequence length="169" mass="18667">MTAEGICEKLGGHLTSIHSMFENAFVGEQGSSLFTGSNDFWTGANKLLKPGLWSWMDGTSFDFADWEKGQPKNFTNSNCGTIIMESNIWNSDDCNKKKPFVCMVKTSSSPATTTPKPIPKTCPPSWTYYVVNGTTGYCYKVFDNATWIDAEDSCKVHGSHLASVHILDE</sequence>
<evidence type="ECO:0000313" key="2">
    <source>
        <dbReference type="WBParaSite" id="ES5_v2.g27312.t1"/>
    </source>
</evidence>
<reference evidence="2" key="1">
    <citation type="submission" date="2022-11" db="UniProtKB">
        <authorList>
            <consortium name="WormBaseParasite"/>
        </authorList>
    </citation>
    <scope>IDENTIFICATION</scope>
</reference>
<proteinExistence type="predicted"/>
<dbReference type="WBParaSite" id="ES5_v2.g27312.t1">
    <property type="protein sequence ID" value="ES5_v2.g27312.t1"/>
    <property type="gene ID" value="ES5_v2.g27312"/>
</dbReference>
<evidence type="ECO:0000313" key="1">
    <source>
        <dbReference type="Proteomes" id="UP000887579"/>
    </source>
</evidence>
<name>A0AC34GC99_9BILA</name>
<protein>
    <submittedName>
        <fullName evidence="2">C-type lectin domain-containing protein</fullName>
    </submittedName>
</protein>
<organism evidence="1 2">
    <name type="scientific">Panagrolaimus sp. ES5</name>
    <dbReference type="NCBI Taxonomy" id="591445"/>
    <lineage>
        <taxon>Eukaryota</taxon>
        <taxon>Metazoa</taxon>
        <taxon>Ecdysozoa</taxon>
        <taxon>Nematoda</taxon>
        <taxon>Chromadorea</taxon>
        <taxon>Rhabditida</taxon>
        <taxon>Tylenchina</taxon>
        <taxon>Panagrolaimomorpha</taxon>
        <taxon>Panagrolaimoidea</taxon>
        <taxon>Panagrolaimidae</taxon>
        <taxon>Panagrolaimus</taxon>
    </lineage>
</organism>
<dbReference type="Proteomes" id="UP000887579">
    <property type="component" value="Unplaced"/>
</dbReference>
<accession>A0AC34GC99</accession>